<comment type="caution">
    <text evidence="1">The sequence shown here is derived from an EMBL/GenBank/DDBJ whole genome shotgun (WGS) entry which is preliminary data.</text>
</comment>
<dbReference type="Gene3D" id="3.40.50.150">
    <property type="entry name" value="Vaccinia Virus protein VP39"/>
    <property type="match status" value="1"/>
</dbReference>
<evidence type="ECO:0000313" key="1">
    <source>
        <dbReference type="EMBL" id="PSO03279.1"/>
    </source>
</evidence>
<sequence length="288" mass="33366">MLLPTKNNIKLLKLLRYSCKNWFEVLPYILTNNDKIKAEFRNGKIIQCNRYRLIIAFVPYYYFSHKLGVFSDSDFTIFYEVYLDISKKLKKAIDDGILVQSGVGGSFGYEEALLFALIRYLKPSTVVETGVAQGISSYVILKALELNRRGRLMSVDLPNPNPNGYRYANGTVDPVYTPTTLGSGWIVPDELRDRWTLLIGRSKEILPTLSIEVDFFFHDSEHSYENMLFEYEWAYSRISQNGVIASDDIGWNQAFRDFAKTHPDLRPIIHGLGYEYQFGLWRYDQIEV</sequence>
<organism evidence="1 2">
    <name type="scientific">Candidatus Marsarchaeota G2 archaeon BE_D</name>
    <dbReference type="NCBI Taxonomy" id="1978158"/>
    <lineage>
        <taxon>Archaea</taxon>
        <taxon>Candidatus Marsarchaeota</taxon>
        <taxon>Candidatus Marsarchaeota group 2</taxon>
    </lineage>
</organism>
<dbReference type="EMBL" id="NEXF01000757">
    <property type="protein sequence ID" value="PSO03279.1"/>
    <property type="molecule type" value="Genomic_DNA"/>
</dbReference>
<dbReference type="SUPFAM" id="SSF53335">
    <property type="entry name" value="S-adenosyl-L-methionine-dependent methyltransferases"/>
    <property type="match status" value="1"/>
</dbReference>
<dbReference type="AlphaFoldDB" id="A0A2R6BXF9"/>
<reference evidence="1 2" key="1">
    <citation type="submission" date="2017-04" db="EMBL/GenBank/DDBJ databases">
        <title>Novel microbial lineages endemic to geothermal iron-oxide mats fill important gaps in the evolutionary history of Archaea.</title>
        <authorList>
            <person name="Jay Z.J."/>
            <person name="Beam J.P."/>
            <person name="Dlakic M."/>
            <person name="Rusch D.B."/>
            <person name="Kozubal M.A."/>
            <person name="Inskeep W.P."/>
        </authorList>
    </citation>
    <scope>NUCLEOTIDE SEQUENCE [LARGE SCALE GENOMIC DNA]</scope>
    <source>
        <strain evidence="1">BE_D</strain>
    </source>
</reference>
<dbReference type="Pfam" id="PF13578">
    <property type="entry name" value="Methyltransf_24"/>
    <property type="match status" value="1"/>
</dbReference>
<proteinExistence type="predicted"/>
<evidence type="ECO:0000313" key="2">
    <source>
        <dbReference type="Proteomes" id="UP000242015"/>
    </source>
</evidence>
<name>A0A2R6BXF9_9ARCH</name>
<dbReference type="InterPro" id="IPR029063">
    <property type="entry name" value="SAM-dependent_MTases_sf"/>
</dbReference>
<protein>
    <submittedName>
        <fullName evidence="1">Uncharacterized protein</fullName>
    </submittedName>
</protein>
<gene>
    <name evidence="1" type="ORF">B9Q04_20120</name>
</gene>
<dbReference type="Proteomes" id="UP000242015">
    <property type="component" value="Unassembled WGS sequence"/>
</dbReference>
<accession>A0A2R6BXF9</accession>